<evidence type="ECO:0008006" key="11">
    <source>
        <dbReference type="Google" id="ProtNLM"/>
    </source>
</evidence>
<feature type="transmembrane region" description="Helical" evidence="6">
    <location>
        <begin position="6"/>
        <end position="25"/>
    </location>
</feature>
<feature type="transmembrane region" description="Helical" evidence="6">
    <location>
        <begin position="474"/>
        <end position="493"/>
    </location>
</feature>
<protein>
    <recommendedName>
        <fullName evidence="11">ComEC/Rec2-related protein domain-containing protein</fullName>
    </recommendedName>
</protein>
<evidence type="ECO:0000259" key="8">
    <source>
        <dbReference type="Pfam" id="PF13567"/>
    </source>
</evidence>
<evidence type="ECO:0000256" key="3">
    <source>
        <dbReference type="ARBA" id="ARBA00022692"/>
    </source>
</evidence>
<evidence type="ECO:0000313" key="10">
    <source>
        <dbReference type="Proteomes" id="UP000228508"/>
    </source>
</evidence>
<feature type="transmembrane region" description="Helical" evidence="6">
    <location>
        <begin position="251"/>
        <end position="275"/>
    </location>
</feature>
<keyword evidence="4 6" id="KW-1133">Transmembrane helix</keyword>
<evidence type="ECO:0000256" key="6">
    <source>
        <dbReference type="SAM" id="Phobius"/>
    </source>
</evidence>
<comment type="caution">
    <text evidence="9">The sequence shown here is derived from an EMBL/GenBank/DDBJ whole genome shotgun (WGS) entry which is preliminary data.</text>
</comment>
<keyword evidence="5 6" id="KW-0472">Membrane</keyword>
<accession>A0A2H0TLR6</accession>
<keyword evidence="3 6" id="KW-0812">Transmembrane</keyword>
<gene>
    <name evidence="9" type="ORF">COV26_00355</name>
</gene>
<feature type="transmembrane region" description="Helical" evidence="6">
    <location>
        <begin position="61"/>
        <end position="78"/>
    </location>
</feature>
<reference evidence="10" key="1">
    <citation type="submission" date="2017-09" db="EMBL/GenBank/DDBJ databases">
        <title>Depth-based differentiation of microbial function through sediment-hosted aquifers and enrichment of novel symbionts in the deep terrestrial subsurface.</title>
        <authorList>
            <person name="Probst A.J."/>
            <person name="Ladd B."/>
            <person name="Jarett J.K."/>
            <person name="Geller-Mcgrath D.E."/>
            <person name="Sieber C.M.K."/>
            <person name="Emerson J.B."/>
            <person name="Anantharaman K."/>
            <person name="Thomas B.C."/>
            <person name="Malmstrom R."/>
            <person name="Stieglmeier M."/>
            <person name="Klingl A."/>
            <person name="Woyke T."/>
            <person name="Ryan C.M."/>
            <person name="Banfield J.F."/>
        </authorList>
    </citation>
    <scope>NUCLEOTIDE SEQUENCE [LARGE SCALE GENOMIC DNA]</scope>
</reference>
<dbReference type="InterPro" id="IPR004477">
    <property type="entry name" value="ComEC_N"/>
</dbReference>
<keyword evidence="2" id="KW-1003">Cell membrane</keyword>
<feature type="transmembrane region" description="Helical" evidence="6">
    <location>
        <begin position="346"/>
        <end position="362"/>
    </location>
</feature>
<evidence type="ECO:0000256" key="1">
    <source>
        <dbReference type="ARBA" id="ARBA00004651"/>
    </source>
</evidence>
<dbReference type="Pfam" id="PF03772">
    <property type="entry name" value="Competence"/>
    <property type="match status" value="1"/>
</dbReference>
<comment type="subcellular location">
    <subcellularLocation>
        <location evidence="1">Cell membrane</location>
        <topology evidence="1">Multi-pass membrane protein</topology>
    </subcellularLocation>
</comment>
<feature type="transmembrane region" description="Helical" evidence="6">
    <location>
        <begin position="383"/>
        <end position="403"/>
    </location>
</feature>
<dbReference type="NCBIfam" id="TIGR00360">
    <property type="entry name" value="ComEC_N-term"/>
    <property type="match status" value="1"/>
</dbReference>
<name>A0A2H0TLR6_9BACT</name>
<feature type="domain" description="DUF4131" evidence="8">
    <location>
        <begin position="39"/>
        <end position="187"/>
    </location>
</feature>
<feature type="transmembrane region" description="Helical" evidence="6">
    <location>
        <begin position="415"/>
        <end position="437"/>
    </location>
</feature>
<feature type="transmembrane region" description="Helical" evidence="6">
    <location>
        <begin position="37"/>
        <end position="55"/>
    </location>
</feature>
<dbReference type="GO" id="GO:0005886">
    <property type="term" value="C:plasma membrane"/>
    <property type="evidence" value="ECO:0007669"/>
    <property type="project" value="UniProtKB-SubCell"/>
</dbReference>
<evidence type="ECO:0000313" key="9">
    <source>
        <dbReference type="EMBL" id="PIR73098.1"/>
    </source>
</evidence>
<evidence type="ECO:0000256" key="5">
    <source>
        <dbReference type="ARBA" id="ARBA00023136"/>
    </source>
</evidence>
<dbReference type="Proteomes" id="UP000228508">
    <property type="component" value="Unassembled WGS sequence"/>
</dbReference>
<sequence>MTASKIFLYLCLSFIGGIFLSSMLGPEPINYYGLGRAQIFVLGFLISGLILISVLWKYKKIVVIGFCILFLVAGIWRHQQAELRSMKSELRSFDDSDVIIAIVGVISTEPDIKEKSQKLIIEINETRPRSIKEKVLITTNRYPEYQYGDELKITGKLKTPQIFEEFNYKDYLNKEGIYSVMDWPKIELIAKNQGNIIYSKILSLKEKLRESIYQNLSSPQSSILGAVILGDKRKISDEWKEKLNITGVRHITAISGMHITILAGILVFLGIALGLWRGQVFYFAITFLTFYIVMIGLQPSAIRAGIMASLFLLAQKLGRLAFAQRTIVFAAAFMLFLNPLLLKSDVGFQLSFLALMGIIYLMPTFQNWLKFFPNPEIFPLRSLLSMTISAQVFTLPILIYNFGYISLVAPFTNVLIVPLLPFLMIVGFIFGITGIIFQTLAQILAWPAWLLLTYLTKIVDWFSQIPWAYKTIEIHWIFLVISYLILGYFAYRLNKRRGLVISRI</sequence>
<dbReference type="PANTHER" id="PTHR30619:SF7">
    <property type="entry name" value="BETA-LACTAMASE DOMAIN PROTEIN"/>
    <property type="match status" value="1"/>
</dbReference>
<organism evidence="9 10">
    <name type="scientific">Candidatus Nealsonbacteria bacterium CG10_big_fil_rev_8_21_14_0_10_36_23</name>
    <dbReference type="NCBI Taxonomy" id="1974709"/>
    <lineage>
        <taxon>Bacteria</taxon>
        <taxon>Candidatus Nealsoniibacteriota</taxon>
    </lineage>
</organism>
<proteinExistence type="predicted"/>
<dbReference type="InterPro" id="IPR025405">
    <property type="entry name" value="DUF4131"/>
</dbReference>
<feature type="domain" description="ComEC/Rec2-related protein" evidence="7">
    <location>
        <begin position="228"/>
        <end position="493"/>
    </location>
</feature>
<feature type="transmembrane region" description="Helical" evidence="6">
    <location>
        <begin position="322"/>
        <end position="340"/>
    </location>
</feature>
<dbReference type="EMBL" id="PFCH01000006">
    <property type="protein sequence ID" value="PIR73098.1"/>
    <property type="molecule type" value="Genomic_DNA"/>
</dbReference>
<evidence type="ECO:0000256" key="4">
    <source>
        <dbReference type="ARBA" id="ARBA00022989"/>
    </source>
</evidence>
<dbReference type="PANTHER" id="PTHR30619">
    <property type="entry name" value="DNA INTERNALIZATION/COMPETENCE PROTEIN COMEC/REC2"/>
    <property type="match status" value="1"/>
</dbReference>
<dbReference type="InterPro" id="IPR052159">
    <property type="entry name" value="Competence_DNA_uptake"/>
</dbReference>
<dbReference type="Pfam" id="PF13567">
    <property type="entry name" value="DUF4131"/>
    <property type="match status" value="1"/>
</dbReference>
<dbReference type="AlphaFoldDB" id="A0A2H0TLR6"/>
<evidence type="ECO:0000256" key="2">
    <source>
        <dbReference type="ARBA" id="ARBA00022475"/>
    </source>
</evidence>
<feature type="transmembrane region" description="Helical" evidence="6">
    <location>
        <begin position="281"/>
        <end position="302"/>
    </location>
</feature>
<evidence type="ECO:0000259" key="7">
    <source>
        <dbReference type="Pfam" id="PF03772"/>
    </source>
</evidence>